<dbReference type="InterPro" id="IPR013325">
    <property type="entry name" value="RNA_pol_sigma_r2"/>
</dbReference>
<dbReference type="PANTHER" id="PTHR43133:SF45">
    <property type="entry name" value="RNA POLYMERASE ECF-TYPE SIGMA FACTOR"/>
    <property type="match status" value="1"/>
</dbReference>
<dbReference type="EMBL" id="NPZB01000001">
    <property type="protein sequence ID" value="PNS09631.1"/>
    <property type="molecule type" value="Genomic_DNA"/>
</dbReference>
<evidence type="ECO:0000256" key="3">
    <source>
        <dbReference type="ARBA" id="ARBA00023082"/>
    </source>
</evidence>
<dbReference type="InterPro" id="IPR007627">
    <property type="entry name" value="RNA_pol_sigma70_r2"/>
</dbReference>
<comment type="similarity">
    <text evidence="1">Belongs to the sigma-70 factor family. ECF subfamily.</text>
</comment>
<keyword evidence="3" id="KW-0731">Sigma factor</keyword>
<feature type="domain" description="RNA polymerase sigma factor 70 region 4 type 2" evidence="6">
    <location>
        <begin position="116"/>
        <end position="164"/>
    </location>
</feature>
<evidence type="ECO:0000256" key="4">
    <source>
        <dbReference type="ARBA" id="ARBA00023163"/>
    </source>
</evidence>
<keyword evidence="8" id="KW-1185">Reference proteome</keyword>
<protein>
    <submittedName>
        <fullName evidence="7">Sigma70-ECF: RNA polymerase sigma factor, sigma-70 family</fullName>
    </submittedName>
</protein>
<dbReference type="InterPro" id="IPR014284">
    <property type="entry name" value="RNA_pol_sigma-70_dom"/>
</dbReference>
<evidence type="ECO:0000313" key="8">
    <source>
        <dbReference type="Proteomes" id="UP000236220"/>
    </source>
</evidence>
<evidence type="ECO:0000256" key="2">
    <source>
        <dbReference type="ARBA" id="ARBA00023015"/>
    </source>
</evidence>
<dbReference type="SUPFAM" id="SSF88659">
    <property type="entry name" value="Sigma3 and sigma4 domains of RNA polymerase sigma factors"/>
    <property type="match status" value="1"/>
</dbReference>
<organism evidence="7 8">
    <name type="scientific">Solilutibacter silvestris</name>
    <dbReference type="NCBI Taxonomy" id="1645665"/>
    <lineage>
        <taxon>Bacteria</taxon>
        <taxon>Pseudomonadati</taxon>
        <taxon>Pseudomonadota</taxon>
        <taxon>Gammaproteobacteria</taxon>
        <taxon>Lysobacterales</taxon>
        <taxon>Lysobacteraceae</taxon>
        <taxon>Solilutibacter</taxon>
    </lineage>
</organism>
<sequence>MQSAATNQAMREEFGTLLERHRGILFKVANVYSRLPEDRADLMQEIAAQLWRAWPQYDPARTFSTWMYRIALNVAISFGRGDGRRRRTMVPLDDELHDIADHNASDHESEQQLQLLHRFIHQQKPLDRALLILYLDERPQREIADILGISEANVSTKIGRLKQRIRNEL</sequence>
<dbReference type="AlphaFoldDB" id="A0A2K1Q3Q6"/>
<dbReference type="GO" id="GO:0016987">
    <property type="term" value="F:sigma factor activity"/>
    <property type="evidence" value="ECO:0007669"/>
    <property type="project" value="UniProtKB-KW"/>
</dbReference>
<comment type="caution">
    <text evidence="7">The sequence shown here is derived from an EMBL/GenBank/DDBJ whole genome shotgun (WGS) entry which is preliminary data.</text>
</comment>
<evidence type="ECO:0000259" key="5">
    <source>
        <dbReference type="Pfam" id="PF04542"/>
    </source>
</evidence>
<reference evidence="7 8" key="1">
    <citation type="submission" date="2017-08" db="EMBL/GenBank/DDBJ databases">
        <title>Lysobacter sylvestris genome.</title>
        <authorList>
            <person name="Zhang D.-C."/>
            <person name="Albuquerque L."/>
            <person name="Franca L."/>
            <person name="Froufe H.J.C."/>
            <person name="Barroso C."/>
            <person name="Egas C."/>
            <person name="Da Costa M."/>
            <person name="Margesin R."/>
        </authorList>
    </citation>
    <scope>NUCLEOTIDE SEQUENCE [LARGE SCALE GENOMIC DNA]</scope>
    <source>
        <strain evidence="7 8">AM20-91</strain>
    </source>
</reference>
<keyword evidence="2" id="KW-0805">Transcription regulation</keyword>
<feature type="domain" description="RNA polymerase sigma-70 region 2" evidence="5">
    <location>
        <begin position="17"/>
        <end position="84"/>
    </location>
</feature>
<accession>A0A2K1Q3Q6</accession>
<dbReference type="Gene3D" id="1.10.1740.10">
    <property type="match status" value="1"/>
</dbReference>
<evidence type="ECO:0000313" key="7">
    <source>
        <dbReference type="EMBL" id="PNS09631.1"/>
    </source>
</evidence>
<gene>
    <name evidence="7" type="ORF">Lysil_1260</name>
</gene>
<dbReference type="NCBIfam" id="TIGR02937">
    <property type="entry name" value="sigma70-ECF"/>
    <property type="match status" value="1"/>
</dbReference>
<evidence type="ECO:0000256" key="1">
    <source>
        <dbReference type="ARBA" id="ARBA00010641"/>
    </source>
</evidence>
<dbReference type="InterPro" id="IPR013249">
    <property type="entry name" value="RNA_pol_sigma70_r4_t2"/>
</dbReference>
<dbReference type="SUPFAM" id="SSF88946">
    <property type="entry name" value="Sigma2 domain of RNA polymerase sigma factors"/>
    <property type="match status" value="1"/>
</dbReference>
<dbReference type="InterPro" id="IPR039425">
    <property type="entry name" value="RNA_pol_sigma-70-like"/>
</dbReference>
<dbReference type="Pfam" id="PF08281">
    <property type="entry name" value="Sigma70_r4_2"/>
    <property type="match status" value="1"/>
</dbReference>
<dbReference type="InterPro" id="IPR013324">
    <property type="entry name" value="RNA_pol_sigma_r3/r4-like"/>
</dbReference>
<dbReference type="InterPro" id="IPR036388">
    <property type="entry name" value="WH-like_DNA-bd_sf"/>
</dbReference>
<name>A0A2K1Q3Q6_9GAMM</name>
<dbReference type="Gene3D" id="1.10.10.10">
    <property type="entry name" value="Winged helix-like DNA-binding domain superfamily/Winged helix DNA-binding domain"/>
    <property type="match status" value="1"/>
</dbReference>
<dbReference type="PANTHER" id="PTHR43133">
    <property type="entry name" value="RNA POLYMERASE ECF-TYPE SIGMA FACTO"/>
    <property type="match status" value="1"/>
</dbReference>
<keyword evidence="4" id="KW-0804">Transcription</keyword>
<dbReference type="GO" id="GO:0003677">
    <property type="term" value="F:DNA binding"/>
    <property type="evidence" value="ECO:0007669"/>
    <property type="project" value="InterPro"/>
</dbReference>
<dbReference type="GO" id="GO:0006352">
    <property type="term" value="P:DNA-templated transcription initiation"/>
    <property type="evidence" value="ECO:0007669"/>
    <property type="project" value="InterPro"/>
</dbReference>
<proteinExistence type="inferred from homology"/>
<dbReference type="Pfam" id="PF04542">
    <property type="entry name" value="Sigma70_r2"/>
    <property type="match status" value="1"/>
</dbReference>
<dbReference type="Proteomes" id="UP000236220">
    <property type="component" value="Unassembled WGS sequence"/>
</dbReference>
<evidence type="ECO:0000259" key="6">
    <source>
        <dbReference type="Pfam" id="PF08281"/>
    </source>
</evidence>